<proteinExistence type="predicted"/>
<evidence type="ECO:0000313" key="2">
    <source>
        <dbReference type="EMBL" id="CAA9316591.1"/>
    </source>
</evidence>
<dbReference type="AlphaFoldDB" id="A0A6J4KWM3"/>
<sequence>MKRRGLDVKGAFFNADSAFDTRRARKMLWNHGVIPNIPENKRNRKTIKRGRKRHFNRDVYKRRFVSERSFAWIDVFKTLLIRFERKAIYCLGFHHLGFALINLRNTLAKV</sequence>
<dbReference type="InterPro" id="IPR025668">
    <property type="entry name" value="Tnp_DDE_dom"/>
</dbReference>
<reference evidence="2" key="1">
    <citation type="submission" date="2020-02" db="EMBL/GenBank/DDBJ databases">
        <authorList>
            <person name="Meier V. D."/>
        </authorList>
    </citation>
    <scope>NUCLEOTIDE SEQUENCE</scope>
    <source>
        <strain evidence="2">AVDCRST_MAG93</strain>
    </source>
</reference>
<dbReference type="PANTHER" id="PTHR30007">
    <property type="entry name" value="PHP DOMAIN PROTEIN"/>
    <property type="match status" value="1"/>
</dbReference>
<dbReference type="PANTHER" id="PTHR30007:SF1">
    <property type="entry name" value="BLR1914 PROTEIN"/>
    <property type="match status" value="1"/>
</dbReference>
<evidence type="ECO:0000259" key="1">
    <source>
        <dbReference type="Pfam" id="PF13586"/>
    </source>
</evidence>
<name>A0A6J4KWM3_9CHLR</name>
<protein>
    <recommendedName>
        <fullName evidence="1">Transposase DDE domain-containing protein</fullName>
    </recommendedName>
</protein>
<dbReference type="EMBL" id="CADCTR010001868">
    <property type="protein sequence ID" value="CAA9316591.1"/>
    <property type="molecule type" value="Genomic_DNA"/>
</dbReference>
<gene>
    <name evidence="2" type="ORF">AVDCRST_MAG93-5529</name>
</gene>
<feature type="domain" description="Transposase DDE" evidence="1">
    <location>
        <begin position="15"/>
        <end position="104"/>
    </location>
</feature>
<accession>A0A6J4KWM3</accession>
<organism evidence="2">
    <name type="scientific">uncultured Chloroflexia bacterium</name>
    <dbReference type="NCBI Taxonomy" id="1672391"/>
    <lineage>
        <taxon>Bacteria</taxon>
        <taxon>Bacillati</taxon>
        <taxon>Chloroflexota</taxon>
        <taxon>Chloroflexia</taxon>
        <taxon>environmental samples</taxon>
    </lineage>
</organism>
<dbReference type="Pfam" id="PF13586">
    <property type="entry name" value="DDE_Tnp_1_2"/>
    <property type="match status" value="1"/>
</dbReference>